<evidence type="ECO:0000256" key="8">
    <source>
        <dbReference type="ARBA" id="ARBA00022769"/>
    </source>
</evidence>
<name>A0A250XKP8_9CHLO</name>
<keyword evidence="6" id="KW-0479">Metal-binding</keyword>
<keyword evidence="7" id="KW-0227">DNA damage</keyword>
<dbReference type="InterPro" id="IPR037315">
    <property type="entry name" value="EXO1_H3TH"/>
</dbReference>
<dbReference type="CDD" id="cd09857">
    <property type="entry name" value="PIN_EXO1"/>
    <property type="match status" value="1"/>
</dbReference>
<dbReference type="InterPro" id="IPR006085">
    <property type="entry name" value="XPG_DNA_repair_N"/>
</dbReference>
<feature type="compositionally biased region" description="Polar residues" evidence="17">
    <location>
        <begin position="751"/>
        <end position="761"/>
    </location>
</feature>
<feature type="region of interest" description="Disordered" evidence="17">
    <location>
        <begin position="521"/>
        <end position="545"/>
    </location>
</feature>
<feature type="region of interest" description="Disordered" evidence="17">
    <location>
        <begin position="684"/>
        <end position="711"/>
    </location>
</feature>
<dbReference type="InterPro" id="IPR036279">
    <property type="entry name" value="5-3_exonuclease_C_sf"/>
</dbReference>
<organism evidence="20 21">
    <name type="scientific">Chlamydomonas eustigma</name>
    <dbReference type="NCBI Taxonomy" id="1157962"/>
    <lineage>
        <taxon>Eukaryota</taxon>
        <taxon>Viridiplantae</taxon>
        <taxon>Chlorophyta</taxon>
        <taxon>core chlorophytes</taxon>
        <taxon>Chlorophyceae</taxon>
        <taxon>CS clade</taxon>
        <taxon>Chlamydomonadales</taxon>
        <taxon>Chlamydomonadaceae</taxon>
        <taxon>Chlamydomonas</taxon>
    </lineage>
</organism>
<dbReference type="PANTHER" id="PTHR11081">
    <property type="entry name" value="FLAP ENDONUCLEASE FAMILY MEMBER"/>
    <property type="match status" value="1"/>
</dbReference>
<evidence type="ECO:0000256" key="15">
    <source>
        <dbReference type="ARBA" id="ARBA00023242"/>
    </source>
</evidence>
<dbReference type="GO" id="GO:0003677">
    <property type="term" value="F:DNA binding"/>
    <property type="evidence" value="ECO:0007669"/>
    <property type="project" value="UniProtKB-KW"/>
</dbReference>
<evidence type="ECO:0000256" key="2">
    <source>
        <dbReference type="ARBA" id="ARBA00004123"/>
    </source>
</evidence>
<evidence type="ECO:0000256" key="1">
    <source>
        <dbReference type="ARBA" id="ARBA00001946"/>
    </source>
</evidence>
<comment type="cofactor">
    <cofactor evidence="1">
        <name>Mg(2+)</name>
        <dbReference type="ChEBI" id="CHEBI:18420"/>
    </cofactor>
</comment>
<comment type="function">
    <text evidence="16">Putative 5'-&gt;3' double-stranded DNA exonuclease which may also contain a cryptic 3'-&gt;5' double-stranded DNA exonuclease activity. May be involved in DNA mismatch repair (MMR).</text>
</comment>
<evidence type="ECO:0000256" key="3">
    <source>
        <dbReference type="ARBA" id="ARBA00010563"/>
    </source>
</evidence>
<dbReference type="SMART" id="SM00484">
    <property type="entry name" value="XPGI"/>
    <property type="match status" value="1"/>
</dbReference>
<dbReference type="EMBL" id="BEGY01000097">
    <property type="protein sequence ID" value="GAX83380.1"/>
    <property type="molecule type" value="Genomic_DNA"/>
</dbReference>
<dbReference type="AlphaFoldDB" id="A0A250XKP8"/>
<dbReference type="Gene3D" id="1.10.150.20">
    <property type="entry name" value="5' to 3' exonuclease, C-terminal subdomain"/>
    <property type="match status" value="1"/>
</dbReference>
<evidence type="ECO:0000259" key="19">
    <source>
        <dbReference type="SMART" id="SM00485"/>
    </source>
</evidence>
<keyword evidence="21" id="KW-1185">Reference proteome</keyword>
<evidence type="ECO:0000256" key="7">
    <source>
        <dbReference type="ARBA" id="ARBA00022763"/>
    </source>
</evidence>
<dbReference type="SMART" id="SM00485">
    <property type="entry name" value="XPGN"/>
    <property type="match status" value="1"/>
</dbReference>
<feature type="region of interest" description="Disordered" evidence="17">
    <location>
        <begin position="640"/>
        <end position="659"/>
    </location>
</feature>
<comment type="caution">
    <text evidence="20">The sequence shown here is derived from an EMBL/GenBank/DDBJ whole genome shotgun (WGS) entry which is preliminary data.</text>
</comment>
<dbReference type="CDD" id="cd09908">
    <property type="entry name" value="H3TH_EXO1"/>
    <property type="match status" value="1"/>
</dbReference>
<evidence type="ECO:0000259" key="18">
    <source>
        <dbReference type="SMART" id="SM00484"/>
    </source>
</evidence>
<feature type="domain" description="XPG-I" evidence="18">
    <location>
        <begin position="138"/>
        <end position="208"/>
    </location>
</feature>
<dbReference type="SUPFAM" id="SSF88723">
    <property type="entry name" value="PIN domain-like"/>
    <property type="match status" value="1"/>
</dbReference>
<dbReference type="STRING" id="1157962.A0A250XKP8"/>
<feature type="region of interest" description="Disordered" evidence="17">
    <location>
        <begin position="751"/>
        <end position="778"/>
    </location>
</feature>
<dbReference type="SUPFAM" id="SSF47807">
    <property type="entry name" value="5' to 3' exonuclease, C-terminal subdomain"/>
    <property type="match status" value="1"/>
</dbReference>
<protein>
    <recommendedName>
        <fullName evidence="4">Exonuclease 1</fullName>
    </recommendedName>
</protein>
<evidence type="ECO:0000256" key="14">
    <source>
        <dbReference type="ARBA" id="ARBA00023204"/>
    </source>
</evidence>
<dbReference type="GO" id="GO:0017108">
    <property type="term" value="F:5'-flap endonuclease activity"/>
    <property type="evidence" value="ECO:0007669"/>
    <property type="project" value="TreeGrafter"/>
</dbReference>
<dbReference type="OrthoDB" id="26491at2759"/>
<dbReference type="Gene3D" id="3.40.50.1010">
    <property type="entry name" value="5'-nuclease"/>
    <property type="match status" value="1"/>
</dbReference>
<dbReference type="GO" id="GO:0035312">
    <property type="term" value="F:5'-3' DNA exonuclease activity"/>
    <property type="evidence" value="ECO:0007669"/>
    <property type="project" value="InterPro"/>
</dbReference>
<comment type="similarity">
    <text evidence="3">Belongs to the XPG/RAD2 endonuclease family. EXO1 subfamily.</text>
</comment>
<evidence type="ECO:0000256" key="17">
    <source>
        <dbReference type="SAM" id="MobiDB-lite"/>
    </source>
</evidence>
<accession>A0A250XKP8</accession>
<evidence type="ECO:0000256" key="10">
    <source>
        <dbReference type="ARBA" id="ARBA00022839"/>
    </source>
</evidence>
<evidence type="ECO:0000256" key="5">
    <source>
        <dbReference type="ARBA" id="ARBA00022722"/>
    </source>
</evidence>
<dbReference type="Pfam" id="PF00752">
    <property type="entry name" value="XPG_N"/>
    <property type="match status" value="1"/>
</dbReference>
<keyword evidence="13" id="KW-0238">DNA-binding</keyword>
<evidence type="ECO:0000313" key="20">
    <source>
        <dbReference type="EMBL" id="GAX83380.1"/>
    </source>
</evidence>
<keyword evidence="10" id="KW-0269">Exonuclease</keyword>
<keyword evidence="8" id="KW-0228">DNA excision</keyword>
<keyword evidence="15" id="KW-0539">Nucleus</keyword>
<evidence type="ECO:0000313" key="21">
    <source>
        <dbReference type="Proteomes" id="UP000232323"/>
    </source>
</evidence>
<dbReference type="InterPro" id="IPR006084">
    <property type="entry name" value="XPG/Rad2"/>
</dbReference>
<dbReference type="InterPro" id="IPR044752">
    <property type="entry name" value="PIN-like_EXO1"/>
</dbReference>
<evidence type="ECO:0000256" key="13">
    <source>
        <dbReference type="ARBA" id="ARBA00023125"/>
    </source>
</evidence>
<dbReference type="FunFam" id="1.10.150.20:FF:000011">
    <property type="entry name" value="exonuclease 1"/>
    <property type="match status" value="1"/>
</dbReference>
<keyword evidence="12" id="KW-0267">Excision nuclease</keyword>
<keyword evidence="14" id="KW-0234">DNA repair</keyword>
<dbReference type="Pfam" id="PF00867">
    <property type="entry name" value="XPG_I"/>
    <property type="match status" value="1"/>
</dbReference>
<keyword evidence="11" id="KW-0460">Magnesium</keyword>
<dbReference type="InterPro" id="IPR029060">
    <property type="entry name" value="PIN-like_dom_sf"/>
</dbReference>
<evidence type="ECO:0000256" key="16">
    <source>
        <dbReference type="ARBA" id="ARBA00060210"/>
    </source>
</evidence>
<dbReference type="PANTHER" id="PTHR11081:SF65">
    <property type="entry name" value="DNA DAMAGE-INDUCIBLE PROTEIN DIN7-RELATED"/>
    <property type="match status" value="1"/>
</dbReference>
<evidence type="ECO:0000256" key="4">
    <source>
        <dbReference type="ARBA" id="ARBA00020324"/>
    </source>
</evidence>
<keyword evidence="9" id="KW-0378">Hydrolase</keyword>
<evidence type="ECO:0000256" key="11">
    <source>
        <dbReference type="ARBA" id="ARBA00022842"/>
    </source>
</evidence>
<comment type="subcellular location">
    <subcellularLocation>
        <location evidence="2">Nucleus</location>
    </subcellularLocation>
</comment>
<gene>
    <name evidence="20" type="ORF">CEUSTIGMA_g10805.t1</name>
</gene>
<evidence type="ECO:0000256" key="9">
    <source>
        <dbReference type="ARBA" id="ARBA00022801"/>
    </source>
</evidence>
<dbReference type="PRINTS" id="PR00853">
    <property type="entry name" value="XPGRADSUPER"/>
</dbReference>
<dbReference type="GO" id="GO:0046872">
    <property type="term" value="F:metal ion binding"/>
    <property type="evidence" value="ECO:0007669"/>
    <property type="project" value="UniProtKB-KW"/>
</dbReference>
<keyword evidence="5" id="KW-0540">Nuclease</keyword>
<evidence type="ECO:0000256" key="12">
    <source>
        <dbReference type="ARBA" id="ARBA00022881"/>
    </source>
</evidence>
<reference evidence="20 21" key="1">
    <citation type="submission" date="2017-08" db="EMBL/GenBank/DDBJ databases">
        <title>Acidophilic green algal genome provides insights into adaptation to an acidic environment.</title>
        <authorList>
            <person name="Hirooka S."/>
            <person name="Hirose Y."/>
            <person name="Kanesaki Y."/>
            <person name="Higuchi S."/>
            <person name="Fujiwara T."/>
            <person name="Onuma R."/>
            <person name="Era A."/>
            <person name="Ohbayashi R."/>
            <person name="Uzuka A."/>
            <person name="Nozaki H."/>
            <person name="Yoshikawa H."/>
            <person name="Miyagishima S.Y."/>
        </authorList>
    </citation>
    <scope>NUCLEOTIDE SEQUENCE [LARGE SCALE GENOMIC DNA]</scope>
    <source>
        <strain evidence="20 21">NIES-2499</strain>
    </source>
</reference>
<feature type="domain" description="XPG N-terminal" evidence="19">
    <location>
        <begin position="1"/>
        <end position="99"/>
    </location>
</feature>
<proteinExistence type="inferred from homology"/>
<dbReference type="GO" id="GO:0006281">
    <property type="term" value="P:DNA repair"/>
    <property type="evidence" value="ECO:0007669"/>
    <property type="project" value="UniProtKB-KW"/>
</dbReference>
<evidence type="ECO:0000256" key="6">
    <source>
        <dbReference type="ARBA" id="ARBA00022723"/>
    </source>
</evidence>
<dbReference type="GO" id="GO:0005634">
    <property type="term" value="C:nucleus"/>
    <property type="evidence" value="ECO:0007669"/>
    <property type="project" value="UniProtKB-SubCell"/>
</dbReference>
<dbReference type="FunFam" id="3.40.50.1010:FF:000002">
    <property type="entry name" value="Exonuclease 1, putative"/>
    <property type="match status" value="1"/>
</dbReference>
<dbReference type="Proteomes" id="UP000232323">
    <property type="component" value="Unassembled WGS sequence"/>
</dbReference>
<dbReference type="InterPro" id="IPR006086">
    <property type="entry name" value="XPG-I_dom"/>
</dbReference>
<sequence length="1135" mass="123772">MGINGLLPVLKSIAKPKHIREYHGQHVAIDGFSWLHKGAYCCSRDLCTGVFTDKFVRYCMSRVDMLIQNGVHPVVVFDGGRLPTKSQEEESRRSNRKENLDKALAHLASGNSAAAEEYFQRAVNVNGNMAKQWIEALRERNISFIVAPYEADAQMAYLALNGFVHAVITEDSDLLVYGCPRVMYKLDKHGNGEEVQYDSLIHNQGLSFVGFTEDMFMATCIMAGCDFLTSLPSIGFKKAHQHMKKYRDFVKVCKMLRFNGTAVPRDYEERFQRALWVFRHQRVYCPRARQVVHVRPLPPGGIAAMNVDVMSAIPEGEEEQSLEFLGPPIPALVAQGIAEGLLDSRTKEPFDLKIVYKGCSNLPRGVAQQLQQHYSGTVSAAPAGSCGSRGLEQSRSGVTGLMGGLEGRCSGSAVSEPGRMVADGGRISGGAMSGSSALMLCVASSARGDSGNSNGNRKVKEPLAEVTNHGSPPYSALLETFYHSGPAAAAFVPPKMNRREAGRYDSCQIEGHQQVSENTEEPVGGVSHQAGSSQPPRCNATPFNGKRKQLGLSVPRMKQQKLTLSQLFQPHPTPGAVLPTQRVAAQGGSTQWIQKGASITNRSKNNFFALKKPCSRDQAHPAGSVVLTEMTDLTAQVVEMSQEQKTEKDSLPPSSFVGASFDQDLNDTVLDQALHLRDLDQRFPVSQDTSSVPDLDPPQPSSGLLRSLEGPDEESLLLMGTAIGRRPGRLSGGRPENVMRAIQSPSQSTWLGMRHSSTQGTVPGLGSPPLSSAGEPMTRGSFDVVEGTPVLRPGMTERKLEVLAISDGCPQMALEVEGGPLMVEEPRTCSLSQSEATENGLDSILNPAPPCNEEPLLRREPQDMENAGSLLGLENDDFDVERTRALRTAAGTSTVRDMLVEMRKSLSPLLDADRDDAAGQKVVDVISNGVKRGLRSSDTGSGKAVASFGRRRTSGVVAVQTQPNVFSLFAAQRHGRRQVEDYHSFEGSLRPEEVENNFHRKMSWEAADLRCAEYAPIGQANSKSSLLAGERAEDCSEQPSTEESNDEDVLIVEDQFHSISHIRRYGKVAKEALKTLERKHKRHDAIEYSEKIISQSRLASTHREDSSRQATQCLLSEVGRPAAATGIFRSFSMSK</sequence>